<evidence type="ECO:0000256" key="3">
    <source>
        <dbReference type="ARBA" id="ARBA00022490"/>
    </source>
</evidence>
<comment type="caution">
    <text evidence="11">The sequence shown here is derived from an EMBL/GenBank/DDBJ whole genome shotgun (WGS) entry which is preliminary data.</text>
</comment>
<keyword evidence="3 7" id="KW-0963">Cytoplasm</keyword>
<dbReference type="Pfam" id="PF26549">
    <property type="entry name" value="Tricorn_N"/>
    <property type="match status" value="1"/>
</dbReference>
<dbReference type="Gene3D" id="3.90.226.10">
    <property type="entry name" value="2-enoyl-CoA Hydratase, Chain A, domain 1"/>
    <property type="match status" value="1"/>
</dbReference>
<dbReference type="GO" id="GO:0006508">
    <property type="term" value="P:proteolysis"/>
    <property type="evidence" value="ECO:0007669"/>
    <property type="project" value="UniProtKB-UniRule"/>
</dbReference>
<dbReference type="SUPFAM" id="SSF82171">
    <property type="entry name" value="DPP6 N-terminal domain-like"/>
    <property type="match status" value="1"/>
</dbReference>
<evidence type="ECO:0000256" key="7">
    <source>
        <dbReference type="PIRNR" id="PIRNR036421"/>
    </source>
</evidence>
<feature type="signal peptide" evidence="9">
    <location>
        <begin position="1"/>
        <end position="27"/>
    </location>
</feature>
<dbReference type="SUPFAM" id="SSF52096">
    <property type="entry name" value="ClpP/crotonase"/>
    <property type="match status" value="1"/>
</dbReference>
<keyword evidence="4 7" id="KW-0645">Protease</keyword>
<dbReference type="AlphaFoldDB" id="C2MCW2"/>
<comment type="subcellular location">
    <subcellularLocation>
        <location evidence="1 7">Cytoplasm</location>
    </subcellularLocation>
</comment>
<dbReference type="Pfam" id="PF14684">
    <property type="entry name" value="Tricorn_C1"/>
    <property type="match status" value="1"/>
</dbReference>
<dbReference type="RefSeq" id="WP_007365717.1">
    <property type="nucleotide sequence ID" value="NZ_ACLR01000180.1"/>
</dbReference>
<keyword evidence="5 7" id="KW-0378">Hydrolase</keyword>
<evidence type="ECO:0000256" key="8">
    <source>
        <dbReference type="PIRSR" id="PIRSR036421-1"/>
    </source>
</evidence>
<accession>C2MCW2</accession>
<feature type="domain" description="PDZ" evidence="10">
    <location>
        <begin position="806"/>
        <end position="839"/>
    </location>
</feature>
<dbReference type="GO" id="GO:0008236">
    <property type="term" value="F:serine-type peptidase activity"/>
    <property type="evidence" value="ECO:0007669"/>
    <property type="project" value="UniProtKB-UniRule"/>
</dbReference>
<feature type="chain" id="PRO_5002916485" description="Tricorn protease homolog" evidence="9">
    <location>
        <begin position="28"/>
        <end position="1097"/>
    </location>
</feature>
<evidence type="ECO:0000256" key="5">
    <source>
        <dbReference type="ARBA" id="ARBA00022801"/>
    </source>
</evidence>
<dbReference type="Gene3D" id="2.30.42.10">
    <property type="match status" value="1"/>
</dbReference>
<evidence type="ECO:0000256" key="4">
    <source>
        <dbReference type="ARBA" id="ARBA00022670"/>
    </source>
</evidence>
<dbReference type="SUPFAM" id="SSF50156">
    <property type="entry name" value="PDZ domain-like"/>
    <property type="match status" value="1"/>
</dbReference>
<dbReference type="Proteomes" id="UP000003303">
    <property type="component" value="Unassembled WGS sequence"/>
</dbReference>
<dbReference type="PANTHER" id="PTHR43253:SF1">
    <property type="entry name" value="TRICORN PROTEASE HOMOLOG 2-RELATED"/>
    <property type="match status" value="1"/>
</dbReference>
<protein>
    <recommendedName>
        <fullName evidence="7">Tricorn protease homolog</fullName>
        <ecNumber evidence="7">3.4.21.-</ecNumber>
    </recommendedName>
</protein>
<dbReference type="InterPro" id="IPR036034">
    <property type="entry name" value="PDZ_sf"/>
</dbReference>
<dbReference type="InterPro" id="IPR001478">
    <property type="entry name" value="PDZ"/>
</dbReference>
<feature type="active site" description="Charge relay system" evidence="8">
    <location>
        <position position="776"/>
    </location>
</feature>
<dbReference type="PROSITE" id="PS50106">
    <property type="entry name" value="PDZ"/>
    <property type="match status" value="1"/>
</dbReference>
<feature type="active site" description="Nucleophile" evidence="8">
    <location>
        <position position="993"/>
    </location>
</feature>
<dbReference type="InterPro" id="IPR005151">
    <property type="entry name" value="Tail-specific_protease"/>
</dbReference>
<dbReference type="InterPro" id="IPR029045">
    <property type="entry name" value="ClpP/crotonase-like_dom_sf"/>
</dbReference>
<evidence type="ECO:0000256" key="2">
    <source>
        <dbReference type="ARBA" id="ARBA00008524"/>
    </source>
</evidence>
<dbReference type="PIRSF" id="PIRSF036421">
    <property type="entry name" value="Tricorn_protease"/>
    <property type="match status" value="1"/>
</dbReference>
<dbReference type="Pfam" id="PF26550">
    <property type="entry name" value="Tricorn_2nd"/>
    <property type="match status" value="1"/>
</dbReference>
<feature type="active site" description="Charge relay system" evidence="8">
    <location>
        <position position="1050"/>
    </location>
</feature>
<dbReference type="CDD" id="cd07562">
    <property type="entry name" value="Peptidase_S41_TRI"/>
    <property type="match status" value="1"/>
</dbReference>
<evidence type="ECO:0000256" key="9">
    <source>
        <dbReference type="SAM" id="SignalP"/>
    </source>
</evidence>
<dbReference type="GO" id="GO:0005737">
    <property type="term" value="C:cytoplasm"/>
    <property type="evidence" value="ECO:0007669"/>
    <property type="project" value="UniProtKB-SubCell"/>
</dbReference>
<keyword evidence="6 7" id="KW-0720">Serine protease</keyword>
<dbReference type="SUPFAM" id="SSF69304">
    <property type="entry name" value="Tricorn protease N-terminal domain"/>
    <property type="match status" value="1"/>
</dbReference>
<name>C2MCW2_9PORP</name>
<dbReference type="Pfam" id="PF17820">
    <property type="entry name" value="PDZ_6"/>
    <property type="match status" value="1"/>
</dbReference>
<evidence type="ECO:0000256" key="1">
    <source>
        <dbReference type="ARBA" id="ARBA00004496"/>
    </source>
</evidence>
<dbReference type="EC" id="3.4.21.-" evidence="7"/>
<sequence>MKRNTSLCKRLLLLLALSATWLVGAVAQETPRWLRYAQISPDGNQIAFCYQGDIYIVDAIGGEARLLTGSDGYESHPTWSPDGKRIAFMSNRDGHRSIYTMSALGGDVKRITHHSGNSHTVECYTPDGRFIIMSEALQQPATSALNPSGILSQLYMIPVDGGTPMLYNARPLEAVTFSHRGDRYVAQDIKGFENKWRKHHTSSVTRDIYIVDPKSGVTTACTLEPGEDLSPVFGPDDQTVYFLSERGKSNSLNVWKQRIGEQTAQQVTSFRNHPVRFLSISRSGRLCFAYDGDLYTMTEGRSPQKVQITLRSEGPKDKVYRRTASSGGSSFTPSSDGKQLAFIMRGDVYVTSVEHGTTKRITQSSGAEESVTWSPDSKTLVYDSRRDGKHILYKATIASDKELDFASATIIKEEPLMPECKMEQALPQYSPDGKQIAFVGDRKCIYTYDIASKKLTQVTSGKDQPEMHGYISFEWSPDSRWIAFEYTPNRHAPFGDVGLVRATGGEVINLTNTGYFSNLTGWVMGGNAILFTSDRYGMRNHASWGSMSDAFLVFLNRKAYEKFNMTPEERDLYDRAGLDTLQYGSDPVPAENAKKKKDETKPIIVEVKGLEDRIVRLTPNSSDLADAYVDADGKNLYYLSAFEGGYNLWHTDLRKGNTSMLRQLELSGSAYMRPTPKGDKIFVVSSGRVQCFTPASKKFESVNYRARVELDSYAEREAMYDFMVREEGLRFYRADMHGVDWKGLTDHYRQFLPHIATSEDFSEMLSEILGELNVSHTGSGYRQSSSEPPTAHLGLLYNWYALPLEGIIVDEIVPGGPFDTYLTKLQPGDRIVAINGTRIDHHTDWRNLLAGATGTLTAVTFYSNKEQKEITEAVRPISSGRLSGLLYKRWVKAREAEVQRLSNGRLGYVHIPSMGDDAFRTVYSEVMGKYYQCDGIIIDIRYNGGGRLHEDLETFFSGKAYLQQEVRGQNYCTMPSRRWTKPSVMLVCEADYSNAHGSPWVYQTLGMGKVVGMPVPGTMTSVNWVTMQNPLLFFGIPAVGYRTQQGDFLENKQLEPDVQVPLDYSRVLDGHDSQLEAAVRVLLEEVKAHPQPTFPKR</sequence>
<dbReference type="InterPro" id="IPR012393">
    <property type="entry name" value="Tricorn_protease"/>
</dbReference>
<keyword evidence="9" id="KW-0732">Signal</keyword>
<comment type="similarity">
    <text evidence="2 7">Belongs to the peptidase S41B family.</text>
</comment>
<dbReference type="PANTHER" id="PTHR43253">
    <property type="entry name" value="TRICORN PROTEASE HOMOLOG 2-RELATED"/>
    <property type="match status" value="1"/>
</dbReference>
<gene>
    <name evidence="11" type="ORF">PORUE0001_1069</name>
</gene>
<keyword evidence="12" id="KW-1185">Reference proteome</keyword>
<dbReference type="Gene3D" id="2.120.10.60">
    <property type="entry name" value="Tricorn protease N-terminal domain"/>
    <property type="match status" value="2"/>
</dbReference>
<dbReference type="STRING" id="596327.PORUE0001_1069"/>
<dbReference type="Pfam" id="PF03572">
    <property type="entry name" value="Peptidase_S41"/>
    <property type="match status" value="1"/>
</dbReference>
<dbReference type="EMBL" id="ACLR01000180">
    <property type="protein sequence ID" value="EEK16440.1"/>
    <property type="molecule type" value="Genomic_DNA"/>
</dbReference>
<comment type="function">
    <text evidence="7">Degrades oligopeptides.</text>
</comment>
<evidence type="ECO:0000313" key="12">
    <source>
        <dbReference type="Proteomes" id="UP000003303"/>
    </source>
</evidence>
<organism evidence="11 12">
    <name type="scientific">Porphyromonas uenonis 60-3</name>
    <dbReference type="NCBI Taxonomy" id="596327"/>
    <lineage>
        <taxon>Bacteria</taxon>
        <taxon>Pseudomonadati</taxon>
        <taxon>Bacteroidota</taxon>
        <taxon>Bacteroidia</taxon>
        <taxon>Bacteroidales</taxon>
        <taxon>Porphyromonadaceae</taxon>
        <taxon>Porphyromonas</taxon>
    </lineage>
</organism>
<evidence type="ECO:0000313" key="11">
    <source>
        <dbReference type="EMBL" id="EEK16440.1"/>
    </source>
</evidence>
<dbReference type="InterPro" id="IPR011042">
    <property type="entry name" value="6-blade_b-propeller_TolB-like"/>
</dbReference>
<dbReference type="OrthoDB" id="9815657at2"/>
<reference evidence="11 12" key="1">
    <citation type="submission" date="2009-04" db="EMBL/GenBank/DDBJ databases">
        <authorList>
            <person name="Sebastian Y."/>
            <person name="Madupu R."/>
            <person name="Durkin A.S."/>
            <person name="Torralba M."/>
            <person name="Methe B."/>
            <person name="Sutton G.G."/>
            <person name="Strausberg R.L."/>
            <person name="Nelson K.E."/>
        </authorList>
    </citation>
    <scope>NUCLEOTIDE SEQUENCE [LARGE SCALE GENOMIC DNA]</scope>
    <source>
        <strain evidence="11 12">60-3</strain>
    </source>
</reference>
<evidence type="ECO:0000259" key="10">
    <source>
        <dbReference type="PROSITE" id="PS50106"/>
    </source>
</evidence>
<dbReference type="InterPro" id="IPR028204">
    <property type="entry name" value="Tricorn_C1"/>
</dbReference>
<dbReference type="Gene3D" id="2.120.10.30">
    <property type="entry name" value="TolB, C-terminal domain"/>
    <property type="match status" value="1"/>
</dbReference>
<dbReference type="InterPro" id="IPR041489">
    <property type="entry name" value="PDZ_6"/>
</dbReference>
<dbReference type="eggNOG" id="COG0793">
    <property type="taxonomic scope" value="Bacteria"/>
</dbReference>
<proteinExistence type="inferred from homology"/>
<dbReference type="Gene3D" id="3.30.750.44">
    <property type="match status" value="1"/>
</dbReference>
<evidence type="ECO:0000256" key="6">
    <source>
        <dbReference type="ARBA" id="ARBA00022825"/>
    </source>
</evidence>
<dbReference type="eggNOG" id="COG4946">
    <property type="taxonomic scope" value="Bacteria"/>
</dbReference>